<protein>
    <recommendedName>
        <fullName evidence="1">Poly [ADP-ribose] polymerase</fullName>
        <shortName evidence="1">PARP</shortName>
        <ecNumber evidence="1">2.4.2.-</ecNumber>
    </recommendedName>
</protein>
<name>A0A8J8P338_HALGN</name>
<dbReference type="Proteomes" id="UP000785679">
    <property type="component" value="Unassembled WGS sequence"/>
</dbReference>
<dbReference type="AlphaFoldDB" id="A0A8J8P338"/>
<feature type="compositionally biased region" description="Polar residues" evidence="2">
    <location>
        <begin position="120"/>
        <end position="135"/>
    </location>
</feature>
<dbReference type="InterPro" id="IPR051712">
    <property type="entry name" value="ARTD-AVP"/>
</dbReference>
<evidence type="ECO:0000256" key="1">
    <source>
        <dbReference type="RuleBase" id="RU362114"/>
    </source>
</evidence>
<dbReference type="Pfam" id="PF00644">
    <property type="entry name" value="PARP"/>
    <property type="match status" value="1"/>
</dbReference>
<dbReference type="SUPFAM" id="SSF56399">
    <property type="entry name" value="ADP-ribosylation"/>
    <property type="match status" value="1"/>
</dbReference>
<dbReference type="PROSITE" id="PS51059">
    <property type="entry name" value="PARP_CATALYTIC"/>
    <property type="match status" value="1"/>
</dbReference>
<feature type="region of interest" description="Disordered" evidence="2">
    <location>
        <begin position="108"/>
        <end position="135"/>
    </location>
</feature>
<dbReference type="EC" id="2.4.2.-" evidence="1"/>
<feature type="domain" description="PARP catalytic" evidence="3">
    <location>
        <begin position="868"/>
        <end position="1071"/>
    </location>
</feature>
<feature type="region of interest" description="Disordered" evidence="2">
    <location>
        <begin position="356"/>
        <end position="376"/>
    </location>
</feature>
<proteinExistence type="predicted"/>
<evidence type="ECO:0000313" key="5">
    <source>
        <dbReference type="Proteomes" id="UP000785679"/>
    </source>
</evidence>
<dbReference type="EMBL" id="RRYP01002067">
    <property type="protein sequence ID" value="TNV85170.1"/>
    <property type="molecule type" value="Genomic_DNA"/>
</dbReference>
<dbReference type="GO" id="GO:1990404">
    <property type="term" value="F:NAD+-protein mono-ADP-ribosyltransferase activity"/>
    <property type="evidence" value="ECO:0007669"/>
    <property type="project" value="TreeGrafter"/>
</dbReference>
<evidence type="ECO:0000259" key="3">
    <source>
        <dbReference type="PROSITE" id="PS51059"/>
    </source>
</evidence>
<dbReference type="Gene3D" id="3.90.228.10">
    <property type="match status" value="1"/>
</dbReference>
<feature type="region of interest" description="Disordered" evidence="2">
    <location>
        <begin position="393"/>
        <end position="432"/>
    </location>
</feature>
<sequence>MIILLNQQPYEVWVTPSTSIRQIKETLRAKYSLGNGEIKLTVMEYETDLTNESDTVADYCLEESQMLSATMETHTYISSFQSTTTGGETNESEELEFYLFQIEKAEREEQKRREEAMKQSQQMRPQNGPKQVQPQPIQHHEDFFGQIKKEAKGNFDQSRESSEQVLQKNSQANLSSIELLKARSNKPEDNKQHGHSFYSNSSQNQPQANTHQVKLHDMNLFENYNNGGVPFAGNAQLNHNHLNPALATYQMGLNQLNAQQFVAPIVDPIVRAKEQLYDKYPQLIMNDTFQARITQDPQLALILMNNEKLVLQFLAPLAAPVAAPEVVLPQINPINLEMEKMQKQFEELRLRQAEDDRIRREQDAKRAEEERQKIENERQRARLQLMQLEEEKRKFEEAKRQAEEEAKRRADDEERRKRLEEDRKRKEEFDKMEASIKRKADEIEIQKTIAKLDEEARLKRRQQEEEEQDRKDGMIGHLWSIFDDKIPIHVIRQQLEASGWNKELALESINASIPKIQKVTFEDRQVIAFNRVRASDINFAQNYKTIKVAITQRAYLKKQLQNPYLPVLFQGAGAQDQANMSIKLRNGVKEQDLSQLQHFIWRYGASVDSKISAQKLVPWWSYAVKKGDANYEQRQDKSVDFFEFDSDQNFQIEMLYQECIQGLNKNFGDRLPVTGDQNQVKSGYKYEIWGASADASTWYEQNVTLENAPKRQLRRILKKVDDLGDAQHGLRAFVLSSEEKKVESESIFDDIADEDCDSDTGEDEKQGHINHRTSIIVVEGIKDEIVKLKNQVNEYSQNPRNFVSYVDYDGTATPEFLQSLKTEAHKRFDTNDLSVVDGRIRITGFQCFKARSFTLKALALRAKQAQTFQYPKTWGDVKTIESEQVSLKLVNNQLEEFKEIVTEFQKTMPKAQIVKIERVQNVKIWQKFQIESSQIEKKLQSKAATNIRYLYHGTRANAPQNIYMSEQGFNLVYANDGMWGRGNYFAANASYSHGYAHPVGDGTLQMFYARVILGNCKALAPDSKLKEPPFIEGSTIVRYDSVTGVTGGSNVYMVYSNLKAYPEYLITYKNA</sequence>
<keyword evidence="1" id="KW-0808">Transferase</keyword>
<evidence type="ECO:0000256" key="2">
    <source>
        <dbReference type="SAM" id="MobiDB-lite"/>
    </source>
</evidence>
<evidence type="ECO:0000313" key="4">
    <source>
        <dbReference type="EMBL" id="TNV85170.1"/>
    </source>
</evidence>
<dbReference type="GO" id="GO:0003950">
    <property type="term" value="F:NAD+ poly-ADP-ribosyltransferase activity"/>
    <property type="evidence" value="ECO:0007669"/>
    <property type="project" value="UniProtKB-UniRule"/>
</dbReference>
<feature type="region of interest" description="Disordered" evidence="2">
    <location>
        <begin position="185"/>
        <end position="210"/>
    </location>
</feature>
<keyword evidence="5" id="KW-1185">Reference proteome</keyword>
<dbReference type="GO" id="GO:0005634">
    <property type="term" value="C:nucleus"/>
    <property type="evidence" value="ECO:0007669"/>
    <property type="project" value="TreeGrafter"/>
</dbReference>
<dbReference type="PANTHER" id="PTHR45740">
    <property type="entry name" value="POLY [ADP-RIBOSE] POLYMERASE"/>
    <property type="match status" value="1"/>
</dbReference>
<dbReference type="OrthoDB" id="6133115at2759"/>
<organism evidence="4 5">
    <name type="scientific">Halteria grandinella</name>
    <dbReference type="NCBI Taxonomy" id="5974"/>
    <lineage>
        <taxon>Eukaryota</taxon>
        <taxon>Sar</taxon>
        <taxon>Alveolata</taxon>
        <taxon>Ciliophora</taxon>
        <taxon>Intramacronucleata</taxon>
        <taxon>Spirotrichea</taxon>
        <taxon>Stichotrichia</taxon>
        <taxon>Sporadotrichida</taxon>
        <taxon>Halteriidae</taxon>
        <taxon>Halteria</taxon>
    </lineage>
</organism>
<keyword evidence="1" id="KW-0520">NAD</keyword>
<reference evidence="4" key="1">
    <citation type="submission" date="2019-06" db="EMBL/GenBank/DDBJ databases">
        <authorList>
            <person name="Zheng W."/>
        </authorList>
    </citation>
    <scope>NUCLEOTIDE SEQUENCE</scope>
    <source>
        <strain evidence="4">QDHG01</strain>
    </source>
</reference>
<dbReference type="InterPro" id="IPR012317">
    <property type="entry name" value="Poly(ADP-ribose)pol_cat_dom"/>
</dbReference>
<gene>
    <name evidence="4" type="ORF">FGO68_gene4604</name>
</gene>
<accession>A0A8J8P338</accession>
<comment type="caution">
    <text evidence="4">The sequence shown here is derived from an EMBL/GenBank/DDBJ whole genome shotgun (WGS) entry which is preliminary data.</text>
</comment>
<feature type="compositionally biased region" description="Basic and acidic residues" evidence="2">
    <location>
        <begin position="108"/>
        <end position="117"/>
    </location>
</feature>
<keyword evidence="1" id="KW-0328">Glycosyltransferase</keyword>
<feature type="compositionally biased region" description="Polar residues" evidence="2">
    <location>
        <begin position="197"/>
        <end position="210"/>
    </location>
</feature>
<dbReference type="PANTHER" id="PTHR45740:SF2">
    <property type="entry name" value="POLY [ADP-RIBOSE] POLYMERASE"/>
    <property type="match status" value="1"/>
</dbReference>